<dbReference type="AlphaFoldDB" id="A0A0F9BYX6"/>
<reference evidence="1" key="1">
    <citation type="journal article" date="2015" name="Nature">
        <title>Complex archaea that bridge the gap between prokaryotes and eukaryotes.</title>
        <authorList>
            <person name="Spang A."/>
            <person name="Saw J.H."/>
            <person name="Jorgensen S.L."/>
            <person name="Zaremba-Niedzwiedzka K."/>
            <person name="Martijn J."/>
            <person name="Lind A.E."/>
            <person name="van Eijk R."/>
            <person name="Schleper C."/>
            <person name="Guy L."/>
            <person name="Ettema T.J."/>
        </authorList>
    </citation>
    <scope>NUCLEOTIDE SEQUENCE</scope>
</reference>
<protein>
    <submittedName>
        <fullName evidence="1">Uncharacterized protein</fullName>
    </submittedName>
</protein>
<gene>
    <name evidence="1" type="ORF">LCGC14_2671690</name>
</gene>
<name>A0A0F9BYX6_9ZZZZ</name>
<accession>A0A0F9BYX6</accession>
<sequence length="162" mass="19461">MKRIWNFKISNYKKAELKFYLEEVIKIKNDKPNDLTQDVNLISLIKEFIPDFTIEDSTIIIQKTVFYCKFEDYEKAIILIGRNSPFFGEMFVVDDSIPIPKRFQTSNFSKAKGFFYKKERRSNKFYLTEFGCRKFFQISYQIDKKINNYLKLSSPFKVFLNL</sequence>
<organism evidence="1">
    <name type="scientific">marine sediment metagenome</name>
    <dbReference type="NCBI Taxonomy" id="412755"/>
    <lineage>
        <taxon>unclassified sequences</taxon>
        <taxon>metagenomes</taxon>
        <taxon>ecological metagenomes</taxon>
    </lineage>
</organism>
<dbReference type="EMBL" id="LAZR01046863">
    <property type="protein sequence ID" value="KKK95549.1"/>
    <property type="molecule type" value="Genomic_DNA"/>
</dbReference>
<evidence type="ECO:0000313" key="1">
    <source>
        <dbReference type="EMBL" id="KKK95549.1"/>
    </source>
</evidence>
<proteinExistence type="predicted"/>
<comment type="caution">
    <text evidence="1">The sequence shown here is derived from an EMBL/GenBank/DDBJ whole genome shotgun (WGS) entry which is preliminary data.</text>
</comment>